<keyword evidence="2" id="KW-1133">Transmembrane helix</keyword>
<keyword evidence="4" id="KW-1185">Reference proteome</keyword>
<feature type="transmembrane region" description="Helical" evidence="2">
    <location>
        <begin position="354"/>
        <end position="376"/>
    </location>
</feature>
<feature type="transmembrane region" description="Helical" evidence="2">
    <location>
        <begin position="259"/>
        <end position="277"/>
    </location>
</feature>
<dbReference type="EMBL" id="JBHRXV010000004">
    <property type="protein sequence ID" value="MFC3712488.1"/>
    <property type="molecule type" value="Genomic_DNA"/>
</dbReference>
<dbReference type="InterPro" id="IPR036259">
    <property type="entry name" value="MFS_trans_sf"/>
</dbReference>
<evidence type="ECO:0000256" key="2">
    <source>
        <dbReference type="SAM" id="Phobius"/>
    </source>
</evidence>
<organism evidence="3 4">
    <name type="scientific">Sphingoaurantiacus capsulatus</name>
    <dbReference type="NCBI Taxonomy" id="1771310"/>
    <lineage>
        <taxon>Bacteria</taxon>
        <taxon>Pseudomonadati</taxon>
        <taxon>Pseudomonadota</taxon>
        <taxon>Alphaproteobacteria</taxon>
        <taxon>Sphingomonadales</taxon>
        <taxon>Sphingosinicellaceae</taxon>
        <taxon>Sphingoaurantiacus</taxon>
    </lineage>
</organism>
<keyword evidence="2" id="KW-0812">Transmembrane</keyword>
<feature type="transmembrane region" description="Helical" evidence="2">
    <location>
        <begin position="40"/>
        <end position="57"/>
    </location>
</feature>
<feature type="transmembrane region" description="Helical" evidence="2">
    <location>
        <begin position="289"/>
        <end position="309"/>
    </location>
</feature>
<feature type="transmembrane region" description="Helical" evidence="2">
    <location>
        <begin position="315"/>
        <end position="333"/>
    </location>
</feature>
<dbReference type="SUPFAM" id="SSF103473">
    <property type="entry name" value="MFS general substrate transporter"/>
    <property type="match status" value="1"/>
</dbReference>
<dbReference type="PANTHER" id="PTHR11328">
    <property type="entry name" value="MAJOR FACILITATOR SUPERFAMILY DOMAIN-CONTAINING PROTEIN"/>
    <property type="match status" value="1"/>
</dbReference>
<reference evidence="4" key="1">
    <citation type="journal article" date="2019" name="Int. J. Syst. Evol. Microbiol.">
        <title>The Global Catalogue of Microorganisms (GCM) 10K type strain sequencing project: providing services to taxonomists for standard genome sequencing and annotation.</title>
        <authorList>
            <consortium name="The Broad Institute Genomics Platform"/>
            <consortium name="The Broad Institute Genome Sequencing Center for Infectious Disease"/>
            <person name="Wu L."/>
            <person name="Ma J."/>
        </authorList>
    </citation>
    <scope>NUCLEOTIDE SEQUENCE [LARGE SCALE GENOMIC DNA]</scope>
    <source>
        <strain evidence="4">KCTC 42644</strain>
    </source>
</reference>
<sequence>MLKRKTLAAFAGPYMPLAAIGLPLIVYLPPYYAGSLGLDLGVVGLIFFLVRLLDVPLDPLLGHWMDGTNSRWGRYRPWLAVGTLVTMLGALLVFMAQPGISPFLAFAQLMFMYVGYSIMMVSQLAWGATLSSDYHQRSRVFGWREAAGVLGMVLVLMLPWLVGRATGAHDPAPGIHAMGWFIVAMAPLTVLLMLVAVPERPRLAERTEVSWADLKALARNPLMRRLLAIDVFAGLAPGVTGAMFIFYFEHRLGFSASEASLLLLIYFVAGFAAAPLWMKLAGKLGKHRAAAVAGVFYCLAHGSLALLPAAEVSDAMIGMAIAGIPYTAPLFLSRAMLADVADADRLETGLDRNGLIQAVLTTTLKIAHAAPVAIIYPFLDWIDFNASPKAVNTPEAIMGMTLLFVVSPILLMATAAWLIARWPHDEAAHEKLQAALAARDAGQG</sequence>
<feature type="transmembrane region" description="Helical" evidence="2">
    <location>
        <begin position="103"/>
        <end position="126"/>
    </location>
</feature>
<feature type="transmembrane region" description="Helical" evidence="2">
    <location>
        <begin position="226"/>
        <end position="247"/>
    </location>
</feature>
<dbReference type="RefSeq" id="WP_380859445.1">
    <property type="nucleotide sequence ID" value="NZ_JBHRXV010000004.1"/>
</dbReference>
<feature type="transmembrane region" description="Helical" evidence="2">
    <location>
        <begin position="146"/>
        <end position="163"/>
    </location>
</feature>
<keyword evidence="2" id="KW-0472">Membrane</keyword>
<evidence type="ECO:0000313" key="4">
    <source>
        <dbReference type="Proteomes" id="UP001595615"/>
    </source>
</evidence>
<dbReference type="InterPro" id="IPR039672">
    <property type="entry name" value="MFS_2"/>
</dbReference>
<dbReference type="Gene3D" id="1.20.1250.20">
    <property type="entry name" value="MFS general substrate transporter like domains"/>
    <property type="match status" value="2"/>
</dbReference>
<feature type="transmembrane region" description="Helical" evidence="2">
    <location>
        <begin position="78"/>
        <end position="97"/>
    </location>
</feature>
<comment type="caution">
    <text evidence="3">The sequence shown here is derived from an EMBL/GenBank/DDBJ whole genome shotgun (WGS) entry which is preliminary data.</text>
</comment>
<name>A0ABV7X9U2_9SPHN</name>
<evidence type="ECO:0000313" key="3">
    <source>
        <dbReference type="EMBL" id="MFC3712488.1"/>
    </source>
</evidence>
<feature type="transmembrane region" description="Helical" evidence="2">
    <location>
        <begin position="175"/>
        <end position="197"/>
    </location>
</feature>
<dbReference type="Pfam" id="PF13347">
    <property type="entry name" value="MFS_2"/>
    <property type="match status" value="1"/>
</dbReference>
<dbReference type="Proteomes" id="UP001595615">
    <property type="component" value="Unassembled WGS sequence"/>
</dbReference>
<feature type="transmembrane region" description="Helical" evidence="2">
    <location>
        <begin position="396"/>
        <end position="420"/>
    </location>
</feature>
<gene>
    <name evidence="3" type="ORF">ACFOMD_07905</name>
</gene>
<evidence type="ECO:0000256" key="1">
    <source>
        <dbReference type="ARBA" id="ARBA00009617"/>
    </source>
</evidence>
<accession>A0ABV7X9U2</accession>
<comment type="similarity">
    <text evidence="1">Belongs to the sodium:galactoside symporter (TC 2.A.2) family.</text>
</comment>
<dbReference type="PANTHER" id="PTHR11328:SF24">
    <property type="entry name" value="MAJOR FACILITATOR SUPERFAMILY (MFS) PROFILE DOMAIN-CONTAINING PROTEIN"/>
    <property type="match status" value="1"/>
</dbReference>
<proteinExistence type="inferred from homology"/>
<feature type="transmembrane region" description="Helical" evidence="2">
    <location>
        <begin position="7"/>
        <end position="28"/>
    </location>
</feature>
<protein>
    <submittedName>
        <fullName evidence="3">MFS transporter</fullName>
    </submittedName>
</protein>